<proteinExistence type="predicted"/>
<accession>A0A1F4TMW3</accession>
<evidence type="ECO:0000313" key="1">
    <source>
        <dbReference type="EMBL" id="OGC33403.1"/>
    </source>
</evidence>
<evidence type="ECO:0000313" key="2">
    <source>
        <dbReference type="Proteomes" id="UP000177309"/>
    </source>
</evidence>
<dbReference type="AlphaFoldDB" id="A0A1F4TMW3"/>
<sequence>MGGGKGKGGYELRVASCGFVNLYKKSASKSLGCFCNWSRTGYSAKNDCGDYYRIRVGAKGISIADRWEIELV</sequence>
<name>A0A1F4TMW3_UNCSA</name>
<dbReference type="EMBL" id="MEUI01000035">
    <property type="protein sequence ID" value="OGC33403.1"/>
    <property type="molecule type" value="Genomic_DNA"/>
</dbReference>
<gene>
    <name evidence="1" type="ORF">A2462_06565</name>
</gene>
<organism evidence="1 2">
    <name type="scientific">candidate division WOR-1 bacterium RIFOXYC2_FULL_41_25</name>
    <dbReference type="NCBI Taxonomy" id="1802586"/>
    <lineage>
        <taxon>Bacteria</taxon>
        <taxon>Bacillati</taxon>
        <taxon>Saganbacteria</taxon>
    </lineage>
</organism>
<reference evidence="1 2" key="1">
    <citation type="journal article" date="2016" name="Nat. Commun.">
        <title>Thousands of microbial genomes shed light on interconnected biogeochemical processes in an aquifer system.</title>
        <authorList>
            <person name="Anantharaman K."/>
            <person name="Brown C.T."/>
            <person name="Hug L.A."/>
            <person name="Sharon I."/>
            <person name="Castelle C.J."/>
            <person name="Probst A.J."/>
            <person name="Thomas B.C."/>
            <person name="Singh A."/>
            <person name="Wilkins M.J."/>
            <person name="Karaoz U."/>
            <person name="Brodie E.L."/>
            <person name="Williams K.H."/>
            <person name="Hubbard S.S."/>
            <person name="Banfield J.F."/>
        </authorList>
    </citation>
    <scope>NUCLEOTIDE SEQUENCE [LARGE SCALE GENOMIC DNA]</scope>
</reference>
<comment type="caution">
    <text evidence="1">The sequence shown here is derived from an EMBL/GenBank/DDBJ whole genome shotgun (WGS) entry which is preliminary data.</text>
</comment>
<dbReference type="Proteomes" id="UP000177309">
    <property type="component" value="Unassembled WGS sequence"/>
</dbReference>
<protein>
    <submittedName>
        <fullName evidence="1">Uncharacterized protein</fullName>
    </submittedName>
</protein>